<dbReference type="Pfam" id="PF01966">
    <property type="entry name" value="HD"/>
    <property type="match status" value="1"/>
</dbReference>
<dbReference type="Pfam" id="PF18211">
    <property type="entry name" value="Csm1_B"/>
    <property type="match status" value="1"/>
</dbReference>
<dbReference type="Pfam" id="PF22335">
    <property type="entry name" value="Cas10-Cmr2_palm2"/>
    <property type="match status" value="1"/>
</dbReference>
<keyword evidence="11" id="KW-0051">Antiviral defense</keyword>
<protein>
    <recommendedName>
        <fullName evidence="3">CRISPR system single-strand-specific deoxyribonuclease Cas10/Csm1 (subtype III-A)</fullName>
    </recommendedName>
    <alternativeName>
        <fullName evidence="12">Cyclic oligoadenylate synthase</fullName>
    </alternativeName>
</protein>
<evidence type="ECO:0000256" key="4">
    <source>
        <dbReference type="ARBA" id="ARBA00022679"/>
    </source>
</evidence>
<sequence>MDAYYQKLVYGALLHDIGKLVQRADPGEGSHGDRGAVFFRKHFPGDEWQDVEDCICFHHAEALRNAQLNNNSPAYIVYEADNIAAGADRRRRDAAGSHGLFRRDMPLYSVFNVFRPEMVAEETVFRLETMAESGRINFPEKASSVEISPLKYSYLLQAFEKGFRELQAASDSLESLLKLLEACLVNVPSSTNSAETADISLYNHSKITAMVAGCLYYYLLEKGVGNYREACFTQPEKLRQEKAMLLVSGDVSGIQKFIYTVSSKGALKSLRGRSFYLEIFLEHVIDEILESCGLCRANLLYSGGGHFYMVLPNTERVRAVLETAKERVNDWLMDTYSTDLYLALSFVEASAGELANGLDREQKTGNMLGELFHRVSKSNSLNKLQRYSPRQLAELIEPGSAVNGSLEDGRECAVCGSSRFRLEPWENSMICPNCLALFKAGDKLARVARRAGDRIEERPVIVVRQDNLSGSNFTSMSGTDHVGGDADDRGTAGTVAPNDAVCAKDILFLPSVRDGRVCLSFTDLGTAEKLLQQGQARRVYSVNSLLTGQNYMTNLWAGTYNVAGDGEGLVDFATLAQRSYGIRRVGVLRADVDNLGAAFMNGFVMPAGTTEDGWDQSRAERFRYVSLSRSATLSYSLSMFFKHEINKLCQGRTEPITPFKIQGCNKKEGAERNVVIVYAGGDDVFIVGAWDEVIELAVDLNEAFRKFTNGKMTISAGVGIFHSSFPVNRMAELTGELEQAAKAAGKNRIALFGQEMEYLEDEQGNKLAKPVFRHVYLWDDFRRGVCDEKLAGLLRWFNISDNRDAQKDPGKLECGMSRLYKLLTLFRGMEDGWKKEKRLELARLAYFLGRMEPAGEDRERLGGVYREMKQALHGWAMEEKDRREVITALNLLIYLNRKEDEEHE</sequence>
<evidence type="ECO:0000256" key="3">
    <source>
        <dbReference type="ARBA" id="ARBA00014333"/>
    </source>
</evidence>
<organism evidence="14 15">
    <name type="scientific">Thermincola potens (strain JR)</name>
    <dbReference type="NCBI Taxonomy" id="635013"/>
    <lineage>
        <taxon>Bacteria</taxon>
        <taxon>Bacillati</taxon>
        <taxon>Bacillota</taxon>
        <taxon>Clostridia</taxon>
        <taxon>Eubacteriales</taxon>
        <taxon>Thermincolaceae</taxon>
        <taxon>Thermincola</taxon>
    </lineage>
</organism>
<dbReference type="AlphaFoldDB" id="D5X8J1"/>
<keyword evidence="9" id="KW-0269">Exonuclease</keyword>
<dbReference type="CDD" id="cd09680">
    <property type="entry name" value="Cas10_III"/>
    <property type="match status" value="1"/>
</dbReference>
<keyword evidence="8" id="KW-0378">Hydrolase</keyword>
<dbReference type="NCBIfam" id="TIGR02578">
    <property type="entry name" value="cas_TM1811_Csm1"/>
    <property type="match status" value="1"/>
</dbReference>
<evidence type="ECO:0000256" key="6">
    <source>
        <dbReference type="ARBA" id="ARBA00022741"/>
    </source>
</evidence>
<dbReference type="InterPro" id="IPR054767">
    <property type="entry name" value="Cas10-Cmr2_palm2"/>
</dbReference>
<keyword evidence="5" id="KW-0540">Nuclease</keyword>
<dbReference type="GO" id="GO:0005524">
    <property type="term" value="F:ATP binding"/>
    <property type="evidence" value="ECO:0007669"/>
    <property type="project" value="UniProtKB-KW"/>
</dbReference>
<dbReference type="InterPro" id="IPR052117">
    <property type="entry name" value="Cas10/Csm1_subtype-III-A"/>
</dbReference>
<dbReference type="PANTHER" id="PTHR36528:SF1">
    <property type="entry name" value="CRISPR SYSTEM SINGLE-STRAND-SPECIFIC DEOXYRIBONUCLEASE CAS10_CSM1 (SUBTYPE III-A)"/>
    <property type="match status" value="1"/>
</dbReference>
<evidence type="ECO:0000256" key="12">
    <source>
        <dbReference type="ARBA" id="ARBA00032922"/>
    </source>
</evidence>
<dbReference type="InterPro" id="IPR013408">
    <property type="entry name" value="Cas10/Csm1"/>
</dbReference>
<evidence type="ECO:0000256" key="1">
    <source>
        <dbReference type="ARBA" id="ARBA00001968"/>
    </source>
</evidence>
<evidence type="ECO:0000256" key="5">
    <source>
        <dbReference type="ARBA" id="ARBA00022722"/>
    </source>
</evidence>
<evidence type="ECO:0000256" key="8">
    <source>
        <dbReference type="ARBA" id="ARBA00022801"/>
    </source>
</evidence>
<keyword evidence="7" id="KW-0255">Endonuclease</keyword>
<evidence type="ECO:0000313" key="15">
    <source>
        <dbReference type="Proteomes" id="UP000002377"/>
    </source>
</evidence>
<dbReference type="InterPro" id="IPR048693">
    <property type="entry name" value="Cmr2-like_C"/>
</dbReference>
<dbReference type="eggNOG" id="COG1353">
    <property type="taxonomic scope" value="Bacteria"/>
</dbReference>
<keyword evidence="6" id="KW-0547">Nucleotide-binding</keyword>
<dbReference type="SUPFAM" id="SSF109604">
    <property type="entry name" value="HD-domain/PDEase-like"/>
    <property type="match status" value="1"/>
</dbReference>
<evidence type="ECO:0000256" key="11">
    <source>
        <dbReference type="ARBA" id="ARBA00023118"/>
    </source>
</evidence>
<dbReference type="PANTHER" id="PTHR36528">
    <property type="entry name" value="CRISPR SYSTEM SINGLE-STRAND-SPECIFIC DEOXYRIBONUCLEASE CAS10/CSM1 (SUBTYPE III-A)"/>
    <property type="match status" value="1"/>
</dbReference>
<name>D5X8J1_THEPJ</name>
<dbReference type="InterPro" id="IPR043128">
    <property type="entry name" value="Rev_trsase/Diguanyl_cyclase"/>
</dbReference>
<dbReference type="STRING" id="635013.TherJR_2022"/>
<proteinExistence type="inferred from homology"/>
<dbReference type="InterPro" id="IPR006674">
    <property type="entry name" value="HD_domain"/>
</dbReference>
<dbReference type="InterPro" id="IPR041062">
    <property type="entry name" value="Csm1_B"/>
</dbReference>
<evidence type="ECO:0000256" key="7">
    <source>
        <dbReference type="ARBA" id="ARBA00022759"/>
    </source>
</evidence>
<dbReference type="GO" id="GO:0051607">
    <property type="term" value="P:defense response to virus"/>
    <property type="evidence" value="ECO:0007669"/>
    <property type="project" value="UniProtKB-KW"/>
</dbReference>
<evidence type="ECO:0000256" key="9">
    <source>
        <dbReference type="ARBA" id="ARBA00022839"/>
    </source>
</evidence>
<reference evidence="14 15" key="1">
    <citation type="submission" date="2010-05" db="EMBL/GenBank/DDBJ databases">
        <title>Complete sequence of Thermincola sp. JR.</title>
        <authorList>
            <consortium name="US DOE Joint Genome Institute"/>
            <person name="Lucas S."/>
            <person name="Copeland A."/>
            <person name="Lapidus A."/>
            <person name="Cheng J.-F."/>
            <person name="Bruce D."/>
            <person name="Goodwin L."/>
            <person name="Pitluck S."/>
            <person name="Chertkov O."/>
            <person name="Detter J.C."/>
            <person name="Han C."/>
            <person name="Tapia R."/>
            <person name="Land M."/>
            <person name="Hauser L."/>
            <person name="Kyrpides N."/>
            <person name="Mikhailova N."/>
            <person name="Hazen T.C."/>
            <person name="Woyke T."/>
        </authorList>
    </citation>
    <scope>NUCLEOTIDE SEQUENCE [LARGE SCALE GENOMIC DNA]</scope>
    <source>
        <strain evidence="14 15">JR</strain>
    </source>
</reference>
<keyword evidence="10" id="KW-0067">ATP-binding</keyword>
<dbReference type="GO" id="GO:0016740">
    <property type="term" value="F:transferase activity"/>
    <property type="evidence" value="ECO:0007669"/>
    <property type="project" value="UniProtKB-KW"/>
</dbReference>
<accession>D5X8J1</accession>
<dbReference type="Pfam" id="PF20824">
    <property type="entry name" value="Cmr2_hel_dom2"/>
    <property type="match status" value="1"/>
</dbReference>
<dbReference type="InterPro" id="IPR000160">
    <property type="entry name" value="GGDEF_dom"/>
</dbReference>
<dbReference type="RefSeq" id="WP_013120872.1">
    <property type="nucleotide sequence ID" value="NC_014152.1"/>
</dbReference>
<dbReference type="Gene3D" id="3.30.70.270">
    <property type="match status" value="1"/>
</dbReference>
<keyword evidence="15" id="KW-1185">Reference proteome</keyword>
<dbReference type="OrthoDB" id="9768769at2"/>
<evidence type="ECO:0000256" key="10">
    <source>
        <dbReference type="ARBA" id="ARBA00022840"/>
    </source>
</evidence>
<evidence type="ECO:0000259" key="13">
    <source>
        <dbReference type="PROSITE" id="PS50887"/>
    </source>
</evidence>
<comment type="similarity">
    <text evidence="2">Belongs to the CRISPR-associated Cas10/Csm1 family.</text>
</comment>
<keyword evidence="4" id="KW-0808">Transferase</keyword>
<comment type="cofactor">
    <cofactor evidence="1">
        <name>a divalent metal cation</name>
        <dbReference type="ChEBI" id="CHEBI:60240"/>
    </cofactor>
</comment>
<dbReference type="EMBL" id="CP002028">
    <property type="protein sequence ID" value="ADG82867.1"/>
    <property type="molecule type" value="Genomic_DNA"/>
</dbReference>
<dbReference type="Proteomes" id="UP000002377">
    <property type="component" value="Chromosome"/>
</dbReference>
<evidence type="ECO:0000313" key="14">
    <source>
        <dbReference type="EMBL" id="ADG82867.1"/>
    </source>
</evidence>
<dbReference type="KEGG" id="tjr:TherJR_2022"/>
<evidence type="ECO:0000256" key="2">
    <source>
        <dbReference type="ARBA" id="ARBA00005700"/>
    </source>
</evidence>
<gene>
    <name evidence="14" type="ordered locus">TherJR_2022</name>
</gene>
<dbReference type="GO" id="GO:0004519">
    <property type="term" value="F:endonuclease activity"/>
    <property type="evidence" value="ECO:0007669"/>
    <property type="project" value="UniProtKB-KW"/>
</dbReference>
<dbReference type="PROSITE" id="PS50887">
    <property type="entry name" value="GGDEF"/>
    <property type="match status" value="1"/>
</dbReference>
<dbReference type="Gene3D" id="1.10.3210.10">
    <property type="entry name" value="Hypothetical protein af1432"/>
    <property type="match status" value="1"/>
</dbReference>
<feature type="domain" description="GGDEF" evidence="13">
    <location>
        <begin position="583"/>
        <end position="754"/>
    </location>
</feature>
<dbReference type="GO" id="GO:0004527">
    <property type="term" value="F:exonuclease activity"/>
    <property type="evidence" value="ECO:0007669"/>
    <property type="project" value="UniProtKB-KW"/>
</dbReference>
<dbReference type="HOGENOM" id="CLU_017487_1_0_9"/>